<evidence type="ECO:0000313" key="3">
    <source>
        <dbReference type="Proteomes" id="UP000008144"/>
    </source>
</evidence>
<protein>
    <submittedName>
        <fullName evidence="2">Uncharacterized protein</fullName>
    </submittedName>
</protein>
<proteinExistence type="predicted"/>
<organism evidence="2 3">
    <name type="scientific">Ciona intestinalis</name>
    <name type="common">Transparent sea squirt</name>
    <name type="synonym">Ascidia intestinalis</name>
    <dbReference type="NCBI Taxonomy" id="7719"/>
    <lineage>
        <taxon>Eukaryota</taxon>
        <taxon>Metazoa</taxon>
        <taxon>Chordata</taxon>
        <taxon>Tunicata</taxon>
        <taxon>Ascidiacea</taxon>
        <taxon>Phlebobranchia</taxon>
        <taxon>Cionidae</taxon>
        <taxon>Ciona</taxon>
    </lineage>
</organism>
<feature type="signal peptide" evidence="1">
    <location>
        <begin position="1"/>
        <end position="27"/>
    </location>
</feature>
<sequence length="53" mass="6127">MAWPSYVGWLISFVSVLVLYDHNGALACYALEIHLAQASEYILWEKVTEYRCC</sequence>
<accession>H2XUP3</accession>
<dbReference type="HOGENOM" id="CLU_3067901_0_0_1"/>
<evidence type="ECO:0000313" key="2">
    <source>
        <dbReference type="Ensembl" id="ENSCINP00000033377.1"/>
    </source>
</evidence>
<reference evidence="2" key="3">
    <citation type="submission" date="2025-08" db="UniProtKB">
        <authorList>
            <consortium name="Ensembl"/>
        </authorList>
    </citation>
    <scope>IDENTIFICATION</scope>
</reference>
<keyword evidence="3" id="KW-1185">Reference proteome</keyword>
<reference evidence="3" key="1">
    <citation type="journal article" date="2002" name="Science">
        <title>The draft genome of Ciona intestinalis: insights into chordate and vertebrate origins.</title>
        <authorList>
            <person name="Dehal P."/>
            <person name="Satou Y."/>
            <person name="Campbell R.K."/>
            <person name="Chapman J."/>
            <person name="Degnan B."/>
            <person name="De Tomaso A."/>
            <person name="Davidson B."/>
            <person name="Di Gregorio A."/>
            <person name="Gelpke M."/>
            <person name="Goodstein D.M."/>
            <person name="Harafuji N."/>
            <person name="Hastings K.E."/>
            <person name="Ho I."/>
            <person name="Hotta K."/>
            <person name="Huang W."/>
            <person name="Kawashima T."/>
            <person name="Lemaire P."/>
            <person name="Martinez D."/>
            <person name="Meinertzhagen I.A."/>
            <person name="Necula S."/>
            <person name="Nonaka M."/>
            <person name="Putnam N."/>
            <person name="Rash S."/>
            <person name="Saiga H."/>
            <person name="Satake M."/>
            <person name="Terry A."/>
            <person name="Yamada L."/>
            <person name="Wang H.G."/>
            <person name="Awazu S."/>
            <person name="Azumi K."/>
            <person name="Boore J."/>
            <person name="Branno M."/>
            <person name="Chin-Bow S."/>
            <person name="DeSantis R."/>
            <person name="Doyle S."/>
            <person name="Francino P."/>
            <person name="Keys D.N."/>
            <person name="Haga S."/>
            <person name="Hayashi H."/>
            <person name="Hino K."/>
            <person name="Imai K.S."/>
            <person name="Inaba K."/>
            <person name="Kano S."/>
            <person name="Kobayashi K."/>
            <person name="Kobayashi M."/>
            <person name="Lee B.I."/>
            <person name="Makabe K.W."/>
            <person name="Manohar C."/>
            <person name="Matassi G."/>
            <person name="Medina M."/>
            <person name="Mochizuki Y."/>
            <person name="Mount S."/>
            <person name="Morishita T."/>
            <person name="Miura S."/>
            <person name="Nakayama A."/>
            <person name="Nishizaka S."/>
            <person name="Nomoto H."/>
            <person name="Ohta F."/>
            <person name="Oishi K."/>
            <person name="Rigoutsos I."/>
            <person name="Sano M."/>
            <person name="Sasaki A."/>
            <person name="Sasakura Y."/>
            <person name="Shoguchi E."/>
            <person name="Shin-i T."/>
            <person name="Spagnuolo A."/>
            <person name="Stainier D."/>
            <person name="Suzuki M.M."/>
            <person name="Tassy O."/>
            <person name="Takatori N."/>
            <person name="Tokuoka M."/>
            <person name="Yagi K."/>
            <person name="Yoshizaki F."/>
            <person name="Wada S."/>
            <person name="Zhang C."/>
            <person name="Hyatt P.D."/>
            <person name="Larimer F."/>
            <person name="Detter C."/>
            <person name="Doggett N."/>
            <person name="Glavina T."/>
            <person name="Hawkins T."/>
            <person name="Richardson P."/>
            <person name="Lucas S."/>
            <person name="Kohara Y."/>
            <person name="Levine M."/>
            <person name="Satoh N."/>
            <person name="Rokhsar D.S."/>
        </authorList>
    </citation>
    <scope>NUCLEOTIDE SEQUENCE [LARGE SCALE GENOMIC DNA]</scope>
</reference>
<keyword evidence="1" id="KW-0732">Signal</keyword>
<reference evidence="2" key="2">
    <citation type="journal article" date="2008" name="Genome Biol.">
        <title>Improved genome assembly and evidence-based global gene model set for the chordate Ciona intestinalis: new insight into intron and operon populations.</title>
        <authorList>
            <person name="Satou Y."/>
            <person name="Mineta K."/>
            <person name="Ogasawara M."/>
            <person name="Sasakura Y."/>
            <person name="Shoguchi E."/>
            <person name="Ueno K."/>
            <person name="Yamada L."/>
            <person name="Matsumoto J."/>
            <person name="Wasserscheid J."/>
            <person name="Dewar K."/>
            <person name="Wiley G.B."/>
            <person name="Macmil S.L."/>
            <person name="Roe B.A."/>
            <person name="Zeller R.W."/>
            <person name="Hastings K.E."/>
            <person name="Lemaire P."/>
            <person name="Lindquist E."/>
            <person name="Endo T."/>
            <person name="Hotta K."/>
            <person name="Inaba K."/>
        </authorList>
    </citation>
    <scope>NUCLEOTIDE SEQUENCE [LARGE SCALE GENOMIC DNA]</scope>
    <source>
        <strain evidence="2">wild type</strain>
    </source>
</reference>
<dbReference type="Proteomes" id="UP000008144">
    <property type="component" value="Chromosome 8"/>
</dbReference>
<dbReference type="InParanoid" id="H2XUP3"/>
<feature type="chain" id="PRO_5003577007" evidence="1">
    <location>
        <begin position="28"/>
        <end position="53"/>
    </location>
</feature>
<evidence type="ECO:0000256" key="1">
    <source>
        <dbReference type="SAM" id="SignalP"/>
    </source>
</evidence>
<dbReference type="Ensembl" id="ENSCINT00000030725.1">
    <property type="protein sequence ID" value="ENSCINP00000033377.1"/>
    <property type="gene ID" value="ENSCING00000020590.1"/>
</dbReference>
<dbReference type="AlphaFoldDB" id="H2XUP3"/>
<reference evidence="2" key="4">
    <citation type="submission" date="2025-09" db="UniProtKB">
        <authorList>
            <consortium name="Ensembl"/>
        </authorList>
    </citation>
    <scope>IDENTIFICATION</scope>
</reference>
<dbReference type="EMBL" id="EAAA01002710">
    <property type="status" value="NOT_ANNOTATED_CDS"/>
    <property type="molecule type" value="Genomic_DNA"/>
</dbReference>
<name>H2XUP3_CIOIN</name>